<dbReference type="InterPro" id="IPR011112">
    <property type="entry name" value="Rho-like_N"/>
</dbReference>
<keyword evidence="3" id="KW-1185">Reference proteome</keyword>
<dbReference type="Proteomes" id="UP000241048">
    <property type="component" value="Unassembled WGS sequence"/>
</dbReference>
<dbReference type="SUPFAM" id="SSF68912">
    <property type="entry name" value="Rho N-terminal domain-like"/>
    <property type="match status" value="1"/>
</dbReference>
<accession>A0A2T3FMJ0</accession>
<reference evidence="2 3" key="1">
    <citation type="submission" date="2018-03" db="EMBL/GenBank/DDBJ databases">
        <title>Lachnoclostridium SNUG30386 gen.nov., sp.nov., isolated from human faeces.</title>
        <authorList>
            <person name="Seo B."/>
            <person name="Jeon K."/>
            <person name="Ko G."/>
        </authorList>
    </citation>
    <scope>NUCLEOTIDE SEQUENCE [LARGE SCALE GENOMIC DNA]</scope>
    <source>
        <strain evidence="2 3">SNUG30386</strain>
    </source>
</reference>
<name>A0A2T3FMJ0_9CLOT</name>
<gene>
    <name evidence="2" type="ORF">C7U56_11905</name>
</gene>
<dbReference type="InterPro" id="IPR004027">
    <property type="entry name" value="SEC_C_motif"/>
</dbReference>
<dbReference type="Pfam" id="PF07498">
    <property type="entry name" value="Rho_N"/>
    <property type="match status" value="1"/>
</dbReference>
<sequence length="396" mass="45881">MKRSMKRCKMRKGNCMLLREYLKEWTKEDLLNEARSYELKNCSRLKKDDLIDRIVEYLTTEEALRGRLSCLTKEQMVLFCKACTEPQKISAEEIMDGMQLYKYVLGSFEEVSDCFTVFEEIAQGFSGIDDEAFRAVQSKKGWLMKCISFFIDYYEIAPLEILYELYKLKVKGTIEEMIGMLEEMPEDITESCIFPMEKLGMQDLPKENPLYSERGLYVHLPVFEGDGLTALLKQQQNKKFYIPSAQQLDEICQKGYEAGVLAYKELESYFIKKLDVPYEKAARWCFETWASSYEGKSPAELMNKMHEEGIVFQSEQQMGEFLRLLMDAFNNTRTKENRGNKPWELSERGMIGGMPAMVPEMSQPAPVTAKKVEKIYPNDPCPCGSGKKYKKCCGRN</sequence>
<evidence type="ECO:0000313" key="2">
    <source>
        <dbReference type="EMBL" id="PST36490.1"/>
    </source>
</evidence>
<dbReference type="SMART" id="SM00959">
    <property type="entry name" value="Rho_N"/>
    <property type="match status" value="1"/>
</dbReference>
<comment type="caution">
    <text evidence="2">The sequence shown here is derived from an EMBL/GenBank/DDBJ whole genome shotgun (WGS) entry which is preliminary data.</text>
</comment>
<protein>
    <recommendedName>
        <fullName evidence="1">Rho termination factor-like N-terminal domain-containing protein</fullName>
    </recommendedName>
</protein>
<dbReference type="SUPFAM" id="SSF103642">
    <property type="entry name" value="Sec-C motif"/>
    <property type="match status" value="1"/>
</dbReference>
<proteinExistence type="predicted"/>
<dbReference type="AlphaFoldDB" id="A0A2T3FMJ0"/>
<dbReference type="EMBL" id="PYLO01000004">
    <property type="protein sequence ID" value="PST36490.1"/>
    <property type="molecule type" value="Genomic_DNA"/>
</dbReference>
<dbReference type="GO" id="GO:0006353">
    <property type="term" value="P:DNA-templated transcription termination"/>
    <property type="evidence" value="ECO:0007669"/>
    <property type="project" value="InterPro"/>
</dbReference>
<feature type="domain" description="Rho termination factor-like N-terminal" evidence="1">
    <location>
        <begin position="21"/>
        <end position="63"/>
    </location>
</feature>
<organism evidence="2 3">
    <name type="scientific">Clostridium fessum</name>
    <dbReference type="NCBI Taxonomy" id="2126740"/>
    <lineage>
        <taxon>Bacteria</taxon>
        <taxon>Bacillati</taxon>
        <taxon>Bacillota</taxon>
        <taxon>Clostridia</taxon>
        <taxon>Eubacteriales</taxon>
        <taxon>Clostridiaceae</taxon>
        <taxon>Clostridium</taxon>
    </lineage>
</organism>
<dbReference type="InterPro" id="IPR036269">
    <property type="entry name" value="Rho_N_sf"/>
</dbReference>
<dbReference type="Pfam" id="PF02810">
    <property type="entry name" value="SEC-C"/>
    <property type="match status" value="1"/>
</dbReference>
<evidence type="ECO:0000313" key="3">
    <source>
        <dbReference type="Proteomes" id="UP000241048"/>
    </source>
</evidence>
<evidence type="ECO:0000259" key="1">
    <source>
        <dbReference type="SMART" id="SM00959"/>
    </source>
</evidence>
<dbReference type="Gene3D" id="3.10.450.50">
    <property type="match status" value="1"/>
</dbReference>